<name>A0A1A8X2J2_PLAMA</name>
<organism evidence="1 2">
    <name type="scientific">Plasmodium malariae</name>
    <dbReference type="NCBI Taxonomy" id="5858"/>
    <lineage>
        <taxon>Eukaryota</taxon>
        <taxon>Sar</taxon>
        <taxon>Alveolata</taxon>
        <taxon>Apicomplexa</taxon>
        <taxon>Aconoidasida</taxon>
        <taxon>Haemosporida</taxon>
        <taxon>Plasmodiidae</taxon>
        <taxon>Plasmodium</taxon>
        <taxon>Plasmodium (Plasmodium)</taxon>
    </lineage>
</organism>
<gene>
    <name evidence="1" type="ORF">PMALA_065240</name>
</gene>
<protein>
    <submittedName>
        <fullName evidence="1">Uncharacterized protein</fullName>
    </submittedName>
</protein>
<evidence type="ECO:0000313" key="2">
    <source>
        <dbReference type="Proteomes" id="UP000078597"/>
    </source>
</evidence>
<dbReference type="AlphaFoldDB" id="A0A1A8X2J2"/>
<proteinExistence type="predicted"/>
<dbReference type="Proteomes" id="UP000078597">
    <property type="component" value="Unassembled WGS sequence"/>
</dbReference>
<accession>A0A1A8X2J2</accession>
<dbReference type="VEuPathDB" id="PlasmoDB:PmUG01_12020500"/>
<reference evidence="2" key="1">
    <citation type="submission" date="2016-05" db="EMBL/GenBank/DDBJ databases">
        <authorList>
            <person name="Naeem Raeece"/>
        </authorList>
    </citation>
    <scope>NUCLEOTIDE SEQUENCE [LARGE SCALE GENOMIC DNA]</scope>
</reference>
<dbReference type="EMBL" id="FLQW01005304">
    <property type="protein sequence ID" value="SBS98816.1"/>
    <property type="molecule type" value="Genomic_DNA"/>
</dbReference>
<evidence type="ECO:0000313" key="1">
    <source>
        <dbReference type="EMBL" id="SBS98816.1"/>
    </source>
</evidence>
<sequence length="479" mass="54592">MNIKDDESENVVNSKNLKRNTKRNFENFRTFNDVESLSSVCGLSSNKRSNVTTSKDKKLPIYDNKQFINDLCPQRNKRKLEINFDDITRKQQKKKLSETPKNYSLPHILLNSGNVFASHEINEQIVNNSINTNGESLNNNAFTSEELLLKNESEVGKNYSNELSIIPFEGNNNNYYYYTANSFPYYKCENNSVLSSNINNNNTVKNILSILSKKDIFYKNVLKNQLKNNKPLMIKCDQLNLLLGKYKCENENSNNNFFMNKKNSVSVQDDSYELWNDILNNSDVTFADNSTLNLNPTNNKQNIPFFLNNNDKLGNSINDSYLYSISNESLAKDMLGSTITNLNSSSTNAENNSSLYFRKMNNCHISFNQDMKEMKTCEMLNFCPGESSNVNDPNTGVYYPNTISSFNISDHDNTFNNVSNAIFGVSNFENNGHNFCSSNGLSNLNSIHYFGNSSNTDNLNNSSNINRQKEINNCNSKNK</sequence>